<accession>A0ABY9R4U4</accession>
<evidence type="ECO:0000313" key="2">
    <source>
        <dbReference type="EMBL" id="WMW66759.1"/>
    </source>
</evidence>
<sequence>MPMDVSPSCRAAGPPLAPPGAIRLLFRHLRARALPGLLLLCAALACAGCVRGPGSLAPDPTRPAAERIIHDVPFFAQEQYQCGPASLAGVLRHLGLTGAQATPDGIAEAIFRPGMHGTLSLDLALYPRTLGLSSRWYDGSVADLMAAVDSGQPRIVMVDHGYGLVSTYHFMVVVGYAPDAVIVNSDRTPLQRLPWASFLRTWDRTDRWTLEVRRQEPAPAPAP</sequence>
<dbReference type="Pfam" id="PF13529">
    <property type="entry name" value="Peptidase_C39_2"/>
    <property type="match status" value="1"/>
</dbReference>
<gene>
    <name evidence="2" type="ORF">KPS_001371</name>
</gene>
<organism evidence="2 3">
    <name type="scientific">Nitratidesulfovibrio liaohensis</name>
    <dbReference type="NCBI Taxonomy" id="2604158"/>
    <lineage>
        <taxon>Bacteria</taxon>
        <taxon>Pseudomonadati</taxon>
        <taxon>Thermodesulfobacteriota</taxon>
        <taxon>Desulfovibrionia</taxon>
        <taxon>Desulfovibrionales</taxon>
        <taxon>Desulfovibrionaceae</taxon>
        <taxon>Nitratidesulfovibrio</taxon>
    </lineage>
</organism>
<evidence type="ECO:0000313" key="3">
    <source>
        <dbReference type="Proteomes" id="UP001180616"/>
    </source>
</evidence>
<evidence type="ECO:0000259" key="1">
    <source>
        <dbReference type="Pfam" id="PF13529"/>
    </source>
</evidence>
<protein>
    <submittedName>
        <fullName evidence="2">C39 family peptidase</fullName>
    </submittedName>
</protein>
<dbReference type="InterPro" id="IPR039564">
    <property type="entry name" value="Peptidase_C39-like"/>
</dbReference>
<feature type="domain" description="Peptidase C39-like" evidence="1">
    <location>
        <begin position="71"/>
        <end position="184"/>
    </location>
</feature>
<name>A0ABY9R4U4_9BACT</name>
<dbReference type="EMBL" id="CP133659">
    <property type="protein sequence ID" value="WMW66759.1"/>
    <property type="molecule type" value="Genomic_DNA"/>
</dbReference>
<reference evidence="2" key="1">
    <citation type="submission" date="2023-09" db="EMBL/GenBank/DDBJ databases">
        <authorList>
            <consortium name="CW5 consortium"/>
            <person name="Lu C.-W."/>
        </authorList>
    </citation>
    <scope>NUCLEOTIDE SEQUENCE</scope>
    <source>
        <strain evidence="2">KPS</strain>
    </source>
</reference>
<keyword evidence="3" id="KW-1185">Reference proteome</keyword>
<dbReference type="Proteomes" id="UP001180616">
    <property type="component" value="Chromosome"/>
</dbReference>
<dbReference type="Gene3D" id="3.90.70.10">
    <property type="entry name" value="Cysteine proteinases"/>
    <property type="match status" value="1"/>
</dbReference>
<dbReference type="RefSeq" id="WP_309542622.1">
    <property type="nucleotide sequence ID" value="NZ_CP133659.1"/>
</dbReference>
<proteinExistence type="predicted"/>